<dbReference type="InterPro" id="IPR006363">
    <property type="entry name" value="Cbl_synth_CobJ/CibH_dom"/>
</dbReference>
<name>A0A7D6E4X8_9MYCO</name>
<dbReference type="InterPro" id="IPR014777">
    <property type="entry name" value="4pyrrole_Mease_sub1"/>
</dbReference>
<organism evidence="9 10">
    <name type="scientific">Mycobacterium vicinigordonae</name>
    <dbReference type="NCBI Taxonomy" id="1719132"/>
    <lineage>
        <taxon>Bacteria</taxon>
        <taxon>Bacillati</taxon>
        <taxon>Actinomycetota</taxon>
        <taxon>Actinomycetes</taxon>
        <taxon>Mycobacteriales</taxon>
        <taxon>Mycobacteriaceae</taxon>
        <taxon>Mycobacterium</taxon>
    </lineage>
</organism>
<dbReference type="Gene3D" id="3.30.950.10">
    <property type="entry name" value="Methyltransferase, Cobalt-precorrin-4 Transmethylase, Domain 2"/>
    <property type="match status" value="2"/>
</dbReference>
<dbReference type="PROSITE" id="PS00839">
    <property type="entry name" value="SUMT_1"/>
    <property type="match status" value="1"/>
</dbReference>
<dbReference type="Pfam" id="PF00590">
    <property type="entry name" value="TP_methylase"/>
    <property type="match status" value="2"/>
</dbReference>
<keyword evidence="4 7" id="KW-0489">Methyltransferase</keyword>
<dbReference type="InterPro" id="IPR035996">
    <property type="entry name" value="4pyrrol_Methylase_sf"/>
</dbReference>
<evidence type="ECO:0000313" key="9">
    <source>
        <dbReference type="EMBL" id="QLL05445.1"/>
    </source>
</evidence>
<dbReference type="PANTHER" id="PTHR47036:SF1">
    <property type="entry name" value="COBALT-FACTOR III C(17)-METHYLTRANSFERASE-RELATED"/>
    <property type="match status" value="1"/>
</dbReference>
<dbReference type="NCBIfam" id="NF004647">
    <property type="entry name" value="PRK05990.1"/>
    <property type="match status" value="1"/>
</dbReference>
<dbReference type="NCBIfam" id="TIGR01467">
    <property type="entry name" value="cobI_cbiL"/>
    <property type="match status" value="1"/>
</dbReference>
<dbReference type="EMBL" id="CP059165">
    <property type="protein sequence ID" value="QLL05445.1"/>
    <property type="molecule type" value="Genomic_DNA"/>
</dbReference>
<dbReference type="InterPro" id="IPR014776">
    <property type="entry name" value="4pyrrole_Mease_sub2"/>
</dbReference>
<evidence type="ECO:0000259" key="8">
    <source>
        <dbReference type="Pfam" id="PF00590"/>
    </source>
</evidence>
<dbReference type="InterPro" id="IPR000878">
    <property type="entry name" value="4pyrrol_Mease"/>
</dbReference>
<dbReference type="EC" id="2.1.1.130" evidence="9"/>
<gene>
    <name evidence="9" type="ORF">H0P51_16415</name>
</gene>
<keyword evidence="10" id="KW-1185">Reference proteome</keyword>
<evidence type="ECO:0000256" key="4">
    <source>
        <dbReference type="ARBA" id="ARBA00022603"/>
    </source>
</evidence>
<dbReference type="InterPro" id="IPR003043">
    <property type="entry name" value="Uropor_MeTrfase_CS"/>
</dbReference>
<evidence type="ECO:0000313" key="10">
    <source>
        <dbReference type="Proteomes" id="UP000510682"/>
    </source>
</evidence>
<protein>
    <submittedName>
        <fullName evidence="9">Precorrin-2 C(20)-methyltransferase</fullName>
        <ecNumber evidence="9">2.1.1.130</ecNumber>
    </submittedName>
</protein>
<dbReference type="GO" id="GO:0032259">
    <property type="term" value="P:methylation"/>
    <property type="evidence" value="ECO:0007669"/>
    <property type="project" value="UniProtKB-KW"/>
</dbReference>
<reference evidence="9 10" key="2">
    <citation type="submission" date="2020-07" db="EMBL/GenBank/DDBJ databases">
        <authorList>
            <person name="Yu X."/>
        </authorList>
    </citation>
    <scope>NUCLEOTIDE SEQUENCE [LARGE SCALE GENOMIC DNA]</scope>
    <source>
        <strain evidence="10">24</strain>
    </source>
</reference>
<feature type="domain" description="Tetrapyrrole methylase" evidence="8">
    <location>
        <begin position="246"/>
        <end position="451"/>
    </location>
</feature>
<reference evidence="10" key="1">
    <citation type="submission" date="2020-07" db="EMBL/GenBank/DDBJ databases">
        <title>Description of Mycobacterium gordonae subsp. intergordonae subsp.nov. and Mycobacterium gordonae subsp. gordonae subsp. nov.</title>
        <authorList>
            <person name="Yu X."/>
        </authorList>
    </citation>
    <scope>NUCLEOTIDE SEQUENCE [LARGE SCALE GENOMIC DNA]</scope>
    <source>
        <strain evidence="10">24</strain>
    </source>
</reference>
<dbReference type="GO" id="GO:0030788">
    <property type="term" value="F:precorrin-2 C20-methyltransferase activity"/>
    <property type="evidence" value="ECO:0007669"/>
    <property type="project" value="UniProtKB-EC"/>
</dbReference>
<dbReference type="RefSeq" id="WP_180913855.1">
    <property type="nucleotide sequence ID" value="NZ_CP059165.1"/>
</dbReference>
<dbReference type="Proteomes" id="UP000510682">
    <property type="component" value="Chromosome"/>
</dbReference>
<dbReference type="InterPro" id="IPR006364">
    <property type="entry name" value="CobI/CbiL/CobIJ_dom"/>
</dbReference>
<dbReference type="InterPro" id="IPR051810">
    <property type="entry name" value="Precorrin_MeTrfase"/>
</dbReference>
<sequence>MTGTLWGVGLGPGDPELVTVKAARVIGEADVVAYHSARHGRSIARGIAEPYLRADQLEEHLVYPVTTETTDHPGGYAGAMEDFYAQATERIGAHLAAGRNVALLAEGDPLFYSSYMHLHTRLTDRFNAVIVPGVTSVSAASAAVATPLVAGDEILSILPGTLPVGELTRRLADADAAVILKLGRSYRNVREALSASGQLEGTFYVERASTAAQRVLPAADVDETSVPYFSLAMLPGGRKRASANGTVAVVGLGPGCTDWMTPQSRCELANATDLVGYGRYLERVPTRQGQRRHASDNTDEPARARLACSLAEQGRAVAVVSSGDPGVFAMATAVLEEAERWPGVQIRVIPAMTAAQAVASRVGAPLGHDYAVISLSDRLKPWDVIAARLRAAAAADLVLAIYNPASKSRTWQVGAMRDLLLEHRDPGTPVVIGRNVSGPDEQVRVVRLAQLNPAEVDMRCLLIIGSSQTRWQFNEFGDRVFTLRRYPG</sequence>
<keyword evidence="5 7" id="KW-0808">Transferase</keyword>
<comment type="pathway">
    <text evidence="1">Cofactor biosynthesis; adenosylcobalamin biosynthesis.</text>
</comment>
<comment type="similarity">
    <text evidence="2 7">Belongs to the precorrin methyltransferase family.</text>
</comment>
<dbReference type="PANTHER" id="PTHR47036">
    <property type="entry name" value="COBALT-FACTOR III C(17)-METHYLTRANSFERASE-RELATED"/>
    <property type="match status" value="1"/>
</dbReference>
<dbReference type="Gene3D" id="3.40.1010.10">
    <property type="entry name" value="Cobalt-precorrin-4 Transmethylase, Domain 1"/>
    <property type="match status" value="2"/>
</dbReference>
<evidence type="ECO:0000256" key="2">
    <source>
        <dbReference type="ARBA" id="ARBA00005879"/>
    </source>
</evidence>
<keyword evidence="3" id="KW-0169">Cobalamin biosynthesis</keyword>
<dbReference type="KEGG" id="mgor:H0P51_16415"/>
<evidence type="ECO:0000256" key="1">
    <source>
        <dbReference type="ARBA" id="ARBA00004953"/>
    </source>
</evidence>
<evidence type="ECO:0000256" key="7">
    <source>
        <dbReference type="RuleBase" id="RU003960"/>
    </source>
</evidence>
<dbReference type="NCBIfam" id="TIGR01466">
    <property type="entry name" value="cobJ_cbiH"/>
    <property type="match status" value="1"/>
</dbReference>
<accession>A0A7D6E4X8</accession>
<keyword evidence="6" id="KW-0949">S-adenosyl-L-methionine</keyword>
<evidence type="ECO:0000256" key="6">
    <source>
        <dbReference type="ARBA" id="ARBA00022691"/>
    </source>
</evidence>
<dbReference type="SUPFAM" id="SSF53790">
    <property type="entry name" value="Tetrapyrrole methylase"/>
    <property type="match status" value="2"/>
</dbReference>
<dbReference type="CDD" id="cd11646">
    <property type="entry name" value="Precorrin_3B_C17_MT"/>
    <property type="match status" value="1"/>
</dbReference>
<evidence type="ECO:0000256" key="5">
    <source>
        <dbReference type="ARBA" id="ARBA00022679"/>
    </source>
</evidence>
<evidence type="ECO:0000256" key="3">
    <source>
        <dbReference type="ARBA" id="ARBA00022573"/>
    </source>
</evidence>
<dbReference type="UniPathway" id="UPA00148"/>
<proteinExistence type="inferred from homology"/>
<dbReference type="AlphaFoldDB" id="A0A7D6E4X8"/>
<reference evidence="10" key="3">
    <citation type="submission" date="2023-07" db="EMBL/GenBank/DDBJ databases">
        <title>Description of Mycobacterium gordonae subsp. intergordonae subsp.nov. and Mycobacterium gordonae subsp. gordonae subsp. nov.</title>
        <authorList>
            <person name="Huang H."/>
        </authorList>
    </citation>
    <scope>NUCLEOTIDE SEQUENCE [LARGE SCALE GENOMIC DNA]</scope>
    <source>
        <strain evidence="10">24</strain>
    </source>
</reference>
<dbReference type="CDD" id="cd11645">
    <property type="entry name" value="Precorrin_2_C20_MT"/>
    <property type="match status" value="1"/>
</dbReference>
<feature type="domain" description="Tetrapyrrole methylase" evidence="8">
    <location>
        <begin position="4"/>
        <end position="217"/>
    </location>
</feature>
<dbReference type="InterPro" id="IPR012382">
    <property type="entry name" value="CobI/CbiL"/>
</dbReference>
<dbReference type="GO" id="GO:0009236">
    <property type="term" value="P:cobalamin biosynthetic process"/>
    <property type="evidence" value="ECO:0007669"/>
    <property type="project" value="UniProtKB-UniPathway"/>
</dbReference>
<dbReference type="PROSITE" id="PS00840">
    <property type="entry name" value="SUMT_2"/>
    <property type="match status" value="1"/>
</dbReference>